<dbReference type="Proteomes" id="UP000324091">
    <property type="component" value="Chromosome 5"/>
</dbReference>
<name>A0A5C6N1V1_9TELE</name>
<accession>A0A5C6N1V1</accession>
<proteinExistence type="predicted"/>
<feature type="region of interest" description="Disordered" evidence="1">
    <location>
        <begin position="1"/>
        <end position="24"/>
    </location>
</feature>
<gene>
    <name evidence="2" type="ORF">D4764_05G0010690</name>
</gene>
<evidence type="ECO:0000313" key="3">
    <source>
        <dbReference type="Proteomes" id="UP000324091"/>
    </source>
</evidence>
<dbReference type="EMBL" id="RHFK02000018">
    <property type="protein sequence ID" value="TWW60979.1"/>
    <property type="molecule type" value="Genomic_DNA"/>
</dbReference>
<comment type="caution">
    <text evidence="2">The sequence shown here is derived from an EMBL/GenBank/DDBJ whole genome shotgun (WGS) entry which is preliminary data.</text>
</comment>
<sequence>MLVVDEGGEEVMESDSDSDCGSVADSQSLTGDLYTLEDITTFLDETFGQSVKVADFFPDPEKFLKSALTLQRAVGVDLLDKRKRYRLKKYMTATRKMLGQKRRKKAKTC</sequence>
<feature type="compositionally biased region" description="Acidic residues" evidence="1">
    <location>
        <begin position="1"/>
        <end position="18"/>
    </location>
</feature>
<dbReference type="AlphaFoldDB" id="A0A5C6N1V1"/>
<evidence type="ECO:0000256" key="1">
    <source>
        <dbReference type="SAM" id="MobiDB-lite"/>
    </source>
</evidence>
<keyword evidence="3" id="KW-1185">Reference proteome</keyword>
<organism evidence="2 3">
    <name type="scientific">Takifugu flavidus</name>
    <name type="common">sansaifugu</name>
    <dbReference type="NCBI Taxonomy" id="433684"/>
    <lineage>
        <taxon>Eukaryota</taxon>
        <taxon>Metazoa</taxon>
        <taxon>Chordata</taxon>
        <taxon>Craniata</taxon>
        <taxon>Vertebrata</taxon>
        <taxon>Euteleostomi</taxon>
        <taxon>Actinopterygii</taxon>
        <taxon>Neopterygii</taxon>
        <taxon>Teleostei</taxon>
        <taxon>Neoteleostei</taxon>
        <taxon>Acanthomorphata</taxon>
        <taxon>Eupercaria</taxon>
        <taxon>Tetraodontiformes</taxon>
        <taxon>Tetradontoidea</taxon>
        <taxon>Tetraodontidae</taxon>
        <taxon>Takifugu</taxon>
    </lineage>
</organism>
<evidence type="ECO:0000313" key="2">
    <source>
        <dbReference type="EMBL" id="TWW60979.1"/>
    </source>
</evidence>
<protein>
    <submittedName>
        <fullName evidence="2">Uncharacterized protein</fullName>
    </submittedName>
</protein>
<reference evidence="2 3" key="1">
    <citation type="submission" date="2019-04" db="EMBL/GenBank/DDBJ databases">
        <title>Chromosome genome assembly for Takifugu flavidus.</title>
        <authorList>
            <person name="Xiao S."/>
        </authorList>
    </citation>
    <scope>NUCLEOTIDE SEQUENCE [LARGE SCALE GENOMIC DNA]</scope>
    <source>
        <strain evidence="2">HTHZ2018</strain>
        <tissue evidence="2">Muscle</tissue>
    </source>
</reference>